<dbReference type="OrthoDB" id="66144at2759"/>
<dbReference type="EMBL" id="VIFY01000146">
    <property type="protein sequence ID" value="TQB69574.1"/>
    <property type="molecule type" value="Genomic_DNA"/>
</dbReference>
<name>A0A507QR75_MONPU</name>
<organism evidence="4 5">
    <name type="scientific">Monascus purpureus</name>
    <name type="common">Red mold</name>
    <name type="synonym">Monascus anka</name>
    <dbReference type="NCBI Taxonomy" id="5098"/>
    <lineage>
        <taxon>Eukaryota</taxon>
        <taxon>Fungi</taxon>
        <taxon>Dikarya</taxon>
        <taxon>Ascomycota</taxon>
        <taxon>Pezizomycotina</taxon>
        <taxon>Eurotiomycetes</taxon>
        <taxon>Eurotiomycetidae</taxon>
        <taxon>Eurotiales</taxon>
        <taxon>Aspergillaceae</taxon>
        <taxon>Monascus</taxon>
    </lineage>
</organism>
<dbReference type="STRING" id="5098.A0A507QR75"/>
<accession>A0A507QR75</accession>
<evidence type="ECO:0000313" key="4">
    <source>
        <dbReference type="EMBL" id="TQB69574.1"/>
    </source>
</evidence>
<dbReference type="Proteomes" id="UP000319663">
    <property type="component" value="Unassembled WGS sequence"/>
</dbReference>
<dbReference type="PANTHER" id="PTHR43861:SF1">
    <property type="entry name" value="TRANS-ACONITATE 2-METHYLTRANSFERASE"/>
    <property type="match status" value="1"/>
</dbReference>
<dbReference type="InterPro" id="IPR029063">
    <property type="entry name" value="SAM-dependent_MTases_sf"/>
</dbReference>
<dbReference type="GO" id="GO:0008168">
    <property type="term" value="F:methyltransferase activity"/>
    <property type="evidence" value="ECO:0007669"/>
    <property type="project" value="UniProtKB-KW"/>
</dbReference>
<dbReference type="InterPro" id="IPR041698">
    <property type="entry name" value="Methyltransf_25"/>
</dbReference>
<dbReference type="PANTHER" id="PTHR43861">
    <property type="entry name" value="TRANS-ACONITATE 2-METHYLTRANSFERASE-RELATED"/>
    <property type="match status" value="1"/>
</dbReference>
<dbReference type="AlphaFoldDB" id="A0A507QR75"/>
<reference evidence="4 5" key="1">
    <citation type="submission" date="2019-06" db="EMBL/GenBank/DDBJ databases">
        <title>Wine fermentation using esterase from Monascus purpureus.</title>
        <authorList>
            <person name="Geng C."/>
            <person name="Zhang Y."/>
        </authorList>
    </citation>
    <scope>NUCLEOTIDE SEQUENCE [LARGE SCALE GENOMIC DNA]</scope>
    <source>
        <strain evidence="4">HQ1</strain>
    </source>
</reference>
<dbReference type="CDD" id="cd02440">
    <property type="entry name" value="AdoMet_MTases"/>
    <property type="match status" value="1"/>
</dbReference>
<dbReference type="SUPFAM" id="SSF53335">
    <property type="entry name" value="S-adenosyl-L-methionine-dependent methyltransferases"/>
    <property type="match status" value="1"/>
</dbReference>
<gene>
    <name evidence="4" type="ORF">MPDQ_001655</name>
</gene>
<keyword evidence="2" id="KW-0808">Transferase</keyword>
<evidence type="ECO:0000313" key="5">
    <source>
        <dbReference type="Proteomes" id="UP000319663"/>
    </source>
</evidence>
<protein>
    <recommendedName>
        <fullName evidence="3">Methyltransferase domain-containing protein</fullName>
    </recommendedName>
</protein>
<evidence type="ECO:0000256" key="2">
    <source>
        <dbReference type="ARBA" id="ARBA00022679"/>
    </source>
</evidence>
<proteinExistence type="predicted"/>
<sequence length="277" mass="30676">MAPADTEKDHWSAETYSASASFVPELTQTVLRYLSPCPTDRILDIGCGDGKFTAKFLPAADYVLGLDSSKNLVDAAIRDYSSLANAEFRVVDCRFLEQETAVVDGSWDKVISNAALHWILRDPSTRQSTINAIHACLKPGGSFVFEMGGHGNVPEVHAALIYALVRRGVPVHKAREAGPWFFASETWMRNALQKAGFKVEKLEVEYRPTKLTTDASGGLAGWVRLMGAQFLELLDPVQREDSVREICEVLRSVVTREEDGSQWLGYVRLRGIATRVN</sequence>
<comment type="caution">
    <text evidence="4">The sequence shown here is derived from an EMBL/GenBank/DDBJ whole genome shotgun (WGS) entry which is preliminary data.</text>
</comment>
<dbReference type="Pfam" id="PF13649">
    <property type="entry name" value="Methyltransf_25"/>
    <property type="match status" value="1"/>
</dbReference>
<keyword evidence="1" id="KW-0489">Methyltransferase</keyword>
<dbReference type="Gene3D" id="3.40.50.150">
    <property type="entry name" value="Vaccinia Virus protein VP39"/>
    <property type="match status" value="1"/>
</dbReference>
<evidence type="ECO:0000256" key="1">
    <source>
        <dbReference type="ARBA" id="ARBA00022603"/>
    </source>
</evidence>
<dbReference type="GO" id="GO:0032259">
    <property type="term" value="P:methylation"/>
    <property type="evidence" value="ECO:0007669"/>
    <property type="project" value="UniProtKB-KW"/>
</dbReference>
<evidence type="ECO:0000259" key="3">
    <source>
        <dbReference type="Pfam" id="PF13649"/>
    </source>
</evidence>
<keyword evidence="5" id="KW-1185">Reference proteome</keyword>
<feature type="domain" description="Methyltransferase" evidence="3">
    <location>
        <begin position="42"/>
        <end position="141"/>
    </location>
</feature>